<name>A0ABQ2N793_9ACTN</name>
<proteinExistence type="predicted"/>
<keyword evidence="3" id="KW-1185">Reference proteome</keyword>
<protein>
    <recommendedName>
        <fullName evidence="4">Exo-alpha-sialidase</fullName>
    </recommendedName>
</protein>
<sequence>MEHIHGLGVDPADGMLYAGSHYGLFRVPAEGAVTLVSPVQDFMGFTVAGPGRFLASGHPGEHQDGPSSVGLIESTDGGASWQPLSLSGEADFHSLEVVDETVFGLNSMTGALMVSVDGRDWEARSAEPMADFAVDPENIDVVLSTTEQGPARSQDGGRTFQLLSGAPLLVLVDWATDGTLLGLAPDGAVHVSTDAGASWEARGQLPGAPEAVHVEDADAVYAAAAGTVWESADGGDSFAERPGTS</sequence>
<dbReference type="InterPro" id="IPR015943">
    <property type="entry name" value="WD40/YVTN_repeat-like_dom_sf"/>
</dbReference>
<evidence type="ECO:0000313" key="3">
    <source>
        <dbReference type="Proteomes" id="UP000655410"/>
    </source>
</evidence>
<accession>A0ABQ2N793</accession>
<dbReference type="SUPFAM" id="SSF110296">
    <property type="entry name" value="Oligoxyloglucan reducing end-specific cellobiohydrolase"/>
    <property type="match status" value="1"/>
</dbReference>
<comment type="caution">
    <text evidence="2">The sequence shown here is derived from an EMBL/GenBank/DDBJ whole genome shotgun (WGS) entry which is preliminary data.</text>
</comment>
<dbReference type="RefSeq" id="WP_373289200.1">
    <property type="nucleotide sequence ID" value="NZ_BMNI01000001.1"/>
</dbReference>
<organism evidence="2 3">
    <name type="scientific">Nocardioides phosphati</name>
    <dbReference type="NCBI Taxonomy" id="1867775"/>
    <lineage>
        <taxon>Bacteria</taxon>
        <taxon>Bacillati</taxon>
        <taxon>Actinomycetota</taxon>
        <taxon>Actinomycetes</taxon>
        <taxon>Propionibacteriales</taxon>
        <taxon>Nocardioidaceae</taxon>
        <taxon>Nocardioides</taxon>
    </lineage>
</organism>
<evidence type="ECO:0000313" key="2">
    <source>
        <dbReference type="EMBL" id="GGO85439.1"/>
    </source>
</evidence>
<dbReference type="Proteomes" id="UP000655410">
    <property type="component" value="Unassembled WGS sequence"/>
</dbReference>
<dbReference type="EMBL" id="BMNI01000001">
    <property type="protein sequence ID" value="GGO85439.1"/>
    <property type="molecule type" value="Genomic_DNA"/>
</dbReference>
<dbReference type="NCBIfam" id="NF045728">
    <property type="entry name" value="glycosyl_F510_1955"/>
    <property type="match status" value="1"/>
</dbReference>
<evidence type="ECO:0008006" key="4">
    <source>
        <dbReference type="Google" id="ProtNLM"/>
    </source>
</evidence>
<evidence type="ECO:0000256" key="1">
    <source>
        <dbReference type="SAM" id="MobiDB-lite"/>
    </source>
</evidence>
<gene>
    <name evidence="2" type="ORF">GCM10011584_05410</name>
</gene>
<reference evidence="3" key="1">
    <citation type="journal article" date="2019" name="Int. J. Syst. Evol. Microbiol.">
        <title>The Global Catalogue of Microorganisms (GCM) 10K type strain sequencing project: providing services to taxonomists for standard genome sequencing and annotation.</title>
        <authorList>
            <consortium name="The Broad Institute Genomics Platform"/>
            <consortium name="The Broad Institute Genome Sequencing Center for Infectious Disease"/>
            <person name="Wu L."/>
            <person name="Ma J."/>
        </authorList>
    </citation>
    <scope>NUCLEOTIDE SEQUENCE [LARGE SCALE GENOMIC DNA]</scope>
    <source>
        <strain evidence="3">CGMCC 4.7371</strain>
    </source>
</reference>
<dbReference type="InterPro" id="IPR054817">
    <property type="entry name" value="Glycosyl_F510_1955-like"/>
</dbReference>
<dbReference type="Gene3D" id="2.130.10.10">
    <property type="entry name" value="YVTN repeat-like/Quinoprotein amine dehydrogenase"/>
    <property type="match status" value="2"/>
</dbReference>
<feature type="region of interest" description="Disordered" evidence="1">
    <location>
        <begin position="55"/>
        <end position="74"/>
    </location>
</feature>